<dbReference type="InterPro" id="IPR036388">
    <property type="entry name" value="WH-like_DNA-bd_sf"/>
</dbReference>
<organism evidence="3 4">
    <name type="scientific">Microcella humidisoli</name>
    <dbReference type="NCBI Taxonomy" id="2963406"/>
    <lineage>
        <taxon>Bacteria</taxon>
        <taxon>Bacillati</taxon>
        <taxon>Actinomycetota</taxon>
        <taxon>Actinomycetes</taxon>
        <taxon>Micrococcales</taxon>
        <taxon>Microbacteriaceae</taxon>
        <taxon>Microcella</taxon>
    </lineage>
</organism>
<dbReference type="RefSeq" id="WP_255160767.1">
    <property type="nucleotide sequence ID" value="NZ_CP101497.1"/>
</dbReference>
<dbReference type="PANTHER" id="PTHR18964">
    <property type="entry name" value="ROK (REPRESSOR, ORF, KINASE) FAMILY"/>
    <property type="match status" value="1"/>
</dbReference>
<name>A0ABY5FZS8_9MICO</name>
<dbReference type="InterPro" id="IPR000600">
    <property type="entry name" value="ROK"/>
</dbReference>
<sequence>MPNARTTPLDANAVRRRNLSSVLDLVHRRRGVTRADLTRALGLNRSTIGDLVGVLVAHGWVDERDDARRSGVGRPSPLVVTRSRWLVAAINPELDVIDIALVSLGGEIVERRRTPADRPSADEVVAVAARVVAELAAAHPDARVLAVGVAVPGLVRRGDGCVRLAPRLGWRDEPLASALSSALGMPVAVANDAHLGSRAELTFGAGQGAASVLYLNGGASGIGGGLVIGGRPVEGAAGYAGEIGHVSVDPHGIACACGAHGCLEALVRRGTLTAAVGLTQADDDELDAALQRAVAAEAADGPVRTVVREQLGWLAIALRSAVNLLNPERIVLGGYLAALWAAAGDDLRQSVLADALSVTATDVRIEVAALGAQRLLMGAAELAWDGIIADPTDVPLDSTVSTTAS</sequence>
<evidence type="ECO:0000313" key="3">
    <source>
        <dbReference type="EMBL" id="UTT63634.1"/>
    </source>
</evidence>
<evidence type="ECO:0000259" key="2">
    <source>
        <dbReference type="Pfam" id="PF12802"/>
    </source>
</evidence>
<evidence type="ECO:0000313" key="4">
    <source>
        <dbReference type="Proteomes" id="UP001060039"/>
    </source>
</evidence>
<comment type="similarity">
    <text evidence="1">Belongs to the ROK (NagC/XylR) family.</text>
</comment>
<protein>
    <submittedName>
        <fullName evidence="3">ROK family protein</fullName>
    </submittedName>
</protein>
<dbReference type="SUPFAM" id="SSF46785">
    <property type="entry name" value="Winged helix' DNA-binding domain"/>
    <property type="match status" value="1"/>
</dbReference>
<feature type="domain" description="HTH marR-type" evidence="2">
    <location>
        <begin position="21"/>
        <end position="68"/>
    </location>
</feature>
<dbReference type="Proteomes" id="UP001060039">
    <property type="component" value="Chromosome"/>
</dbReference>
<accession>A0ABY5FZS8</accession>
<dbReference type="Gene3D" id="1.10.10.10">
    <property type="entry name" value="Winged helix-like DNA-binding domain superfamily/Winged helix DNA-binding domain"/>
    <property type="match status" value="1"/>
</dbReference>
<dbReference type="SUPFAM" id="SSF53067">
    <property type="entry name" value="Actin-like ATPase domain"/>
    <property type="match status" value="1"/>
</dbReference>
<dbReference type="InterPro" id="IPR000835">
    <property type="entry name" value="HTH_MarR-typ"/>
</dbReference>
<evidence type="ECO:0000256" key="1">
    <source>
        <dbReference type="ARBA" id="ARBA00006479"/>
    </source>
</evidence>
<reference evidence="3" key="1">
    <citation type="submission" date="2022-07" db="EMBL/GenBank/DDBJ databases">
        <title>Taxonomic analysis of Microcella humidisoli nov. sp., isolated from riverside soil.</title>
        <authorList>
            <person name="Molina K.M."/>
            <person name="Kim S.B."/>
        </authorList>
    </citation>
    <scope>NUCLEOTIDE SEQUENCE</scope>
    <source>
        <strain evidence="3">MMS21-STM10</strain>
    </source>
</reference>
<dbReference type="Pfam" id="PF12802">
    <property type="entry name" value="MarR_2"/>
    <property type="match status" value="1"/>
</dbReference>
<keyword evidence="4" id="KW-1185">Reference proteome</keyword>
<gene>
    <name evidence="3" type="ORF">NNL39_05920</name>
</gene>
<dbReference type="Pfam" id="PF00480">
    <property type="entry name" value="ROK"/>
    <property type="match status" value="1"/>
</dbReference>
<dbReference type="InterPro" id="IPR043129">
    <property type="entry name" value="ATPase_NBD"/>
</dbReference>
<dbReference type="InterPro" id="IPR036390">
    <property type="entry name" value="WH_DNA-bd_sf"/>
</dbReference>
<dbReference type="Gene3D" id="3.30.420.40">
    <property type="match status" value="2"/>
</dbReference>
<dbReference type="EMBL" id="CP101497">
    <property type="protein sequence ID" value="UTT63634.1"/>
    <property type="molecule type" value="Genomic_DNA"/>
</dbReference>
<proteinExistence type="inferred from homology"/>
<dbReference type="PANTHER" id="PTHR18964:SF149">
    <property type="entry name" value="BIFUNCTIONAL UDP-N-ACETYLGLUCOSAMINE 2-EPIMERASE_N-ACETYLMANNOSAMINE KINASE"/>
    <property type="match status" value="1"/>
</dbReference>